<feature type="compositionally biased region" description="Low complexity" evidence="1">
    <location>
        <begin position="1"/>
        <end position="34"/>
    </location>
</feature>
<feature type="region of interest" description="Disordered" evidence="1">
    <location>
        <begin position="301"/>
        <end position="341"/>
    </location>
</feature>
<proteinExistence type="predicted"/>
<feature type="compositionally biased region" description="Low complexity" evidence="1">
    <location>
        <begin position="305"/>
        <end position="329"/>
    </location>
</feature>
<organism evidence="2 3">
    <name type="scientific">Allomyces macrogynus (strain ATCC 38327)</name>
    <name type="common">Allomyces javanicus var. macrogynus</name>
    <dbReference type="NCBI Taxonomy" id="578462"/>
    <lineage>
        <taxon>Eukaryota</taxon>
        <taxon>Fungi</taxon>
        <taxon>Fungi incertae sedis</taxon>
        <taxon>Blastocladiomycota</taxon>
        <taxon>Blastocladiomycetes</taxon>
        <taxon>Blastocladiales</taxon>
        <taxon>Blastocladiaceae</taxon>
        <taxon>Allomyces</taxon>
    </lineage>
</organism>
<dbReference type="VEuPathDB" id="FungiDB:AMAG_06254"/>
<sequence>MTLATAAPDATSATAPALPAAPTDATTTTTAETVPAPPAPVSAAYRAQLTTLTALLEQMGVAAAPLESAVLATAVVDHVPDHPFENDDVCALAARVVARAVSRAVVAGATQSATQGGMSMNLDPENLAAMRAAVAGEVASFLRASLVERAGHDAVDATKGETDGAKKDSSVDETTQTETPAAAAPTTTDAADSADAAKKHHVGALTPEHALPIYFVSRAAVVKYLWPKADMDALNTHLATLHAPDAKSTPKDRARSEAIVSHMGDRVETVLSHVYAAVTVQITLLSVYGGSVELLQWLDEDEDASSTGSETEAAAPVNKDAAAAPSAGAKPVEVSAGNSAK</sequence>
<feature type="compositionally biased region" description="Basic and acidic residues" evidence="1">
    <location>
        <begin position="154"/>
        <end position="170"/>
    </location>
</feature>
<evidence type="ECO:0000313" key="3">
    <source>
        <dbReference type="Proteomes" id="UP000054350"/>
    </source>
</evidence>
<evidence type="ECO:0000313" key="2">
    <source>
        <dbReference type="EMBL" id="KNE61424.1"/>
    </source>
</evidence>
<dbReference type="EMBL" id="GG745338">
    <property type="protein sequence ID" value="KNE61424.1"/>
    <property type="molecule type" value="Genomic_DNA"/>
</dbReference>
<feature type="region of interest" description="Disordered" evidence="1">
    <location>
        <begin position="154"/>
        <end position="195"/>
    </location>
</feature>
<name>A0A0L0SG49_ALLM3</name>
<feature type="compositionally biased region" description="Low complexity" evidence="1">
    <location>
        <begin position="172"/>
        <end position="194"/>
    </location>
</feature>
<reference evidence="2 3" key="1">
    <citation type="submission" date="2009-11" db="EMBL/GenBank/DDBJ databases">
        <title>Annotation of Allomyces macrogynus ATCC 38327.</title>
        <authorList>
            <consortium name="The Broad Institute Genome Sequencing Platform"/>
            <person name="Russ C."/>
            <person name="Cuomo C."/>
            <person name="Burger G."/>
            <person name="Gray M.W."/>
            <person name="Holland P.W.H."/>
            <person name="King N."/>
            <person name="Lang F.B.F."/>
            <person name="Roger A.J."/>
            <person name="Ruiz-Trillo I."/>
            <person name="Young S.K."/>
            <person name="Zeng Q."/>
            <person name="Gargeya S."/>
            <person name="Fitzgerald M."/>
            <person name="Haas B."/>
            <person name="Abouelleil A."/>
            <person name="Alvarado L."/>
            <person name="Arachchi H.M."/>
            <person name="Berlin A."/>
            <person name="Chapman S.B."/>
            <person name="Gearin G."/>
            <person name="Goldberg J."/>
            <person name="Griggs A."/>
            <person name="Gujja S."/>
            <person name="Hansen M."/>
            <person name="Heiman D."/>
            <person name="Howarth C."/>
            <person name="Larimer J."/>
            <person name="Lui A."/>
            <person name="MacDonald P.J.P."/>
            <person name="McCowen C."/>
            <person name="Montmayeur A."/>
            <person name="Murphy C."/>
            <person name="Neiman D."/>
            <person name="Pearson M."/>
            <person name="Priest M."/>
            <person name="Roberts A."/>
            <person name="Saif S."/>
            <person name="Shea T."/>
            <person name="Sisk P."/>
            <person name="Stolte C."/>
            <person name="Sykes S."/>
            <person name="Wortman J."/>
            <person name="Nusbaum C."/>
            <person name="Birren B."/>
        </authorList>
    </citation>
    <scope>NUCLEOTIDE SEQUENCE [LARGE SCALE GENOMIC DNA]</scope>
    <source>
        <strain evidence="2 3">ATCC 38327</strain>
    </source>
</reference>
<dbReference type="AlphaFoldDB" id="A0A0L0SG49"/>
<evidence type="ECO:0000256" key="1">
    <source>
        <dbReference type="SAM" id="MobiDB-lite"/>
    </source>
</evidence>
<reference evidence="2 3" key="2">
    <citation type="submission" date="2009-11" db="EMBL/GenBank/DDBJ databases">
        <title>The Genome Sequence of Allomyces macrogynus strain ATCC 38327.</title>
        <authorList>
            <consortium name="The Broad Institute Genome Sequencing Platform"/>
            <person name="Russ C."/>
            <person name="Cuomo C."/>
            <person name="Shea T."/>
            <person name="Young S.K."/>
            <person name="Zeng Q."/>
            <person name="Koehrsen M."/>
            <person name="Haas B."/>
            <person name="Borodovsky M."/>
            <person name="Guigo R."/>
            <person name="Alvarado L."/>
            <person name="Berlin A."/>
            <person name="Borenstein D."/>
            <person name="Chen Z."/>
            <person name="Engels R."/>
            <person name="Freedman E."/>
            <person name="Gellesch M."/>
            <person name="Goldberg J."/>
            <person name="Griggs A."/>
            <person name="Gujja S."/>
            <person name="Heiman D."/>
            <person name="Hepburn T."/>
            <person name="Howarth C."/>
            <person name="Jen D."/>
            <person name="Larson L."/>
            <person name="Lewis B."/>
            <person name="Mehta T."/>
            <person name="Park D."/>
            <person name="Pearson M."/>
            <person name="Roberts A."/>
            <person name="Saif S."/>
            <person name="Shenoy N."/>
            <person name="Sisk P."/>
            <person name="Stolte C."/>
            <person name="Sykes S."/>
            <person name="Walk T."/>
            <person name="White J."/>
            <person name="Yandava C."/>
            <person name="Burger G."/>
            <person name="Gray M.W."/>
            <person name="Holland P.W.H."/>
            <person name="King N."/>
            <person name="Lang F.B.F."/>
            <person name="Roger A.J."/>
            <person name="Ruiz-Trillo I."/>
            <person name="Lander E."/>
            <person name="Nusbaum C."/>
        </authorList>
    </citation>
    <scope>NUCLEOTIDE SEQUENCE [LARGE SCALE GENOMIC DNA]</scope>
    <source>
        <strain evidence="2 3">ATCC 38327</strain>
    </source>
</reference>
<gene>
    <name evidence="2" type="ORF">AMAG_06254</name>
</gene>
<keyword evidence="3" id="KW-1185">Reference proteome</keyword>
<dbReference type="Proteomes" id="UP000054350">
    <property type="component" value="Unassembled WGS sequence"/>
</dbReference>
<accession>A0A0L0SG49</accession>
<feature type="region of interest" description="Disordered" evidence="1">
    <location>
        <begin position="1"/>
        <end position="38"/>
    </location>
</feature>
<protein>
    <submittedName>
        <fullName evidence="2">Uncharacterized protein</fullName>
    </submittedName>
</protein>
<dbReference type="OrthoDB" id="5589686at2759"/>